<comment type="caution">
    <text evidence="1">The sequence shown here is derived from an EMBL/GenBank/DDBJ whole genome shotgun (WGS) entry which is preliminary data.</text>
</comment>
<dbReference type="SUPFAM" id="SSF51182">
    <property type="entry name" value="RmlC-like cupins"/>
    <property type="match status" value="1"/>
</dbReference>
<dbReference type="OrthoDB" id="9800082at2"/>
<reference evidence="1 2" key="1">
    <citation type="submission" date="2018-05" db="EMBL/GenBank/DDBJ databases">
        <title>Rhodoferax soyangensis sp.nov., isolated from an oligotrophic freshwater lake.</title>
        <authorList>
            <person name="Park M."/>
        </authorList>
    </citation>
    <scope>NUCLEOTIDE SEQUENCE [LARGE SCALE GENOMIC DNA]</scope>
    <source>
        <strain evidence="1 2">IMCC26218</strain>
    </source>
</reference>
<keyword evidence="2" id="KW-1185">Reference proteome</keyword>
<dbReference type="InterPro" id="IPR014710">
    <property type="entry name" value="RmlC-like_jellyroll"/>
</dbReference>
<gene>
    <name evidence="1" type="ORF">DIC66_18465</name>
</gene>
<dbReference type="RefSeq" id="WP_117179628.1">
    <property type="nucleotide sequence ID" value="NZ_QFZK01000016.1"/>
</dbReference>
<name>A0A3E1R7Z0_9BURK</name>
<protein>
    <recommendedName>
        <fullName evidence="3">HutD family protein</fullName>
    </recommendedName>
</protein>
<proteinExistence type="predicted"/>
<dbReference type="PANTHER" id="PTHR37943:SF1">
    <property type="entry name" value="PROTEIN VES"/>
    <property type="match status" value="1"/>
</dbReference>
<sequence length="264" mass="27444">MSPTAGHTHQPRTAKPHSNAPIVLQADNVAPQAWRNGGGQTRELLVWPAASAGAANANPAGGASSAAPWQLRISRADIDASGPFSAFPGVQRWFVVLSGKGVVLHMPTPDGHTLDHVLLPGHTPLHFDGALAPGCTLVDGSTQDLNLMVRAGTACMLPVEPARAWRADFAQCGLYTACNGIWSDGQQTLALEAHTLLWLEQGNQSPMCFTPTDSAGTAVLAVPSIASTNTLEAATGTTSAACGSTHKATPNSAWWLDFTPETTA</sequence>
<dbReference type="AlphaFoldDB" id="A0A3E1R7Z0"/>
<accession>A0A3E1R7Z0</accession>
<evidence type="ECO:0000313" key="2">
    <source>
        <dbReference type="Proteomes" id="UP000260665"/>
    </source>
</evidence>
<dbReference type="Proteomes" id="UP000260665">
    <property type="component" value="Unassembled WGS sequence"/>
</dbReference>
<evidence type="ECO:0000313" key="1">
    <source>
        <dbReference type="EMBL" id="RFO95474.1"/>
    </source>
</evidence>
<dbReference type="EMBL" id="QFZK01000016">
    <property type="protein sequence ID" value="RFO95474.1"/>
    <property type="molecule type" value="Genomic_DNA"/>
</dbReference>
<organism evidence="1 2">
    <name type="scientific">Rhodoferax lacus</name>
    <dbReference type="NCBI Taxonomy" id="2184758"/>
    <lineage>
        <taxon>Bacteria</taxon>
        <taxon>Pseudomonadati</taxon>
        <taxon>Pseudomonadota</taxon>
        <taxon>Betaproteobacteria</taxon>
        <taxon>Burkholderiales</taxon>
        <taxon>Comamonadaceae</taxon>
        <taxon>Rhodoferax</taxon>
    </lineage>
</organism>
<dbReference type="Pfam" id="PF05962">
    <property type="entry name" value="HutD"/>
    <property type="match status" value="1"/>
</dbReference>
<dbReference type="InterPro" id="IPR010282">
    <property type="entry name" value="Uncharacterised_HutD/Ves"/>
</dbReference>
<evidence type="ECO:0008006" key="3">
    <source>
        <dbReference type="Google" id="ProtNLM"/>
    </source>
</evidence>
<dbReference type="CDD" id="cd20293">
    <property type="entry name" value="cupin_HutD_N"/>
    <property type="match status" value="1"/>
</dbReference>
<dbReference type="Gene3D" id="2.60.120.10">
    <property type="entry name" value="Jelly Rolls"/>
    <property type="match status" value="1"/>
</dbReference>
<dbReference type="InterPro" id="IPR011051">
    <property type="entry name" value="RmlC_Cupin_sf"/>
</dbReference>
<dbReference type="PANTHER" id="PTHR37943">
    <property type="entry name" value="PROTEIN VES"/>
    <property type="match status" value="1"/>
</dbReference>